<keyword evidence="1" id="KW-0812">Transmembrane</keyword>
<name>A0ABW1ELJ7_9BACT</name>
<evidence type="ECO:0000313" key="3">
    <source>
        <dbReference type="EMBL" id="MFC5865181.1"/>
    </source>
</evidence>
<feature type="transmembrane region" description="Helical" evidence="1">
    <location>
        <begin position="109"/>
        <end position="127"/>
    </location>
</feature>
<protein>
    <submittedName>
        <fullName evidence="3">VanZ family protein</fullName>
    </submittedName>
</protein>
<dbReference type="NCBIfam" id="NF037970">
    <property type="entry name" value="vanZ_1"/>
    <property type="match status" value="1"/>
</dbReference>
<organism evidence="3 4">
    <name type="scientific">Acidicapsa dinghuensis</name>
    <dbReference type="NCBI Taxonomy" id="2218256"/>
    <lineage>
        <taxon>Bacteria</taxon>
        <taxon>Pseudomonadati</taxon>
        <taxon>Acidobacteriota</taxon>
        <taxon>Terriglobia</taxon>
        <taxon>Terriglobales</taxon>
        <taxon>Acidobacteriaceae</taxon>
        <taxon>Acidicapsa</taxon>
    </lineage>
</organism>
<dbReference type="Proteomes" id="UP001596091">
    <property type="component" value="Unassembled WGS sequence"/>
</dbReference>
<keyword evidence="4" id="KW-1185">Reference proteome</keyword>
<reference evidence="4" key="1">
    <citation type="journal article" date="2019" name="Int. J. Syst. Evol. Microbiol.">
        <title>The Global Catalogue of Microorganisms (GCM) 10K type strain sequencing project: providing services to taxonomists for standard genome sequencing and annotation.</title>
        <authorList>
            <consortium name="The Broad Institute Genomics Platform"/>
            <consortium name="The Broad Institute Genome Sequencing Center for Infectious Disease"/>
            <person name="Wu L."/>
            <person name="Ma J."/>
        </authorList>
    </citation>
    <scope>NUCLEOTIDE SEQUENCE [LARGE SCALE GENOMIC DNA]</scope>
    <source>
        <strain evidence="4">JCM 4087</strain>
    </source>
</reference>
<feature type="domain" description="VanZ-like" evidence="2">
    <location>
        <begin position="43"/>
        <end position="157"/>
    </location>
</feature>
<accession>A0ABW1ELJ7</accession>
<evidence type="ECO:0000313" key="4">
    <source>
        <dbReference type="Proteomes" id="UP001596091"/>
    </source>
</evidence>
<feature type="transmembrane region" description="Helical" evidence="1">
    <location>
        <begin position="139"/>
        <end position="159"/>
    </location>
</feature>
<dbReference type="InterPro" id="IPR006976">
    <property type="entry name" value="VanZ-like"/>
</dbReference>
<feature type="transmembrane region" description="Helical" evidence="1">
    <location>
        <begin position="21"/>
        <end position="42"/>
    </location>
</feature>
<dbReference type="PANTHER" id="PTHR28008">
    <property type="entry name" value="DOMAIN PROTEIN, PUTATIVE (AFU_ORTHOLOGUE AFUA_3G10980)-RELATED"/>
    <property type="match status" value="1"/>
</dbReference>
<comment type="caution">
    <text evidence="3">The sequence shown here is derived from an EMBL/GenBank/DDBJ whole genome shotgun (WGS) entry which is preliminary data.</text>
</comment>
<gene>
    <name evidence="3" type="ORF">ACFPT7_22940</name>
</gene>
<dbReference type="EMBL" id="JBHSPH010000016">
    <property type="protein sequence ID" value="MFC5865181.1"/>
    <property type="molecule type" value="Genomic_DNA"/>
</dbReference>
<proteinExistence type="predicted"/>
<dbReference type="PANTHER" id="PTHR28008:SF1">
    <property type="entry name" value="DOMAIN PROTEIN, PUTATIVE (AFU_ORTHOLOGUE AFUA_3G10980)-RELATED"/>
    <property type="match status" value="1"/>
</dbReference>
<evidence type="ECO:0000256" key="1">
    <source>
        <dbReference type="SAM" id="Phobius"/>
    </source>
</evidence>
<sequence length="174" mass="19883">MSSQTAASTTEHRKLWPMLSAWLPVLFCVLVIAVESTAYFGADHTTGPLRRFCEWLLHHRFADAQWDEVHHYIRKCGHFTGYGILSAAWFRAFWMTFRQRLTDFSARWKLHGLALLGTLLVASADEFHQSFLPNRTSSIYDVLLDCTGGLVVQLLIWTVMRGRNRDSKHGSLAG</sequence>
<dbReference type="Pfam" id="PF04892">
    <property type="entry name" value="VanZ"/>
    <property type="match status" value="1"/>
</dbReference>
<keyword evidence="1" id="KW-0472">Membrane</keyword>
<evidence type="ECO:0000259" key="2">
    <source>
        <dbReference type="Pfam" id="PF04892"/>
    </source>
</evidence>
<keyword evidence="1" id="KW-1133">Transmembrane helix</keyword>